<feature type="compositionally biased region" description="Basic residues" evidence="1">
    <location>
        <begin position="9"/>
        <end position="18"/>
    </location>
</feature>
<feature type="compositionally biased region" description="Low complexity" evidence="1">
    <location>
        <begin position="152"/>
        <end position="164"/>
    </location>
</feature>
<proteinExistence type="predicted"/>
<comment type="caution">
    <text evidence="2">The sequence shown here is derived from an EMBL/GenBank/DDBJ whole genome shotgun (WGS) entry which is preliminary data.</text>
</comment>
<feature type="compositionally biased region" description="Polar residues" evidence="1">
    <location>
        <begin position="165"/>
        <end position="193"/>
    </location>
</feature>
<evidence type="ECO:0000313" key="2">
    <source>
        <dbReference type="EMBL" id="KAA8906821.1"/>
    </source>
</evidence>
<reference evidence="2 3" key="1">
    <citation type="submission" date="2019-09" db="EMBL/GenBank/DDBJ databases">
        <title>Draft genome of the ectomycorrhizal ascomycete Sphaerosporella brunnea.</title>
        <authorList>
            <consortium name="DOE Joint Genome Institute"/>
            <person name="Benucci G.M."/>
            <person name="Marozzi G."/>
            <person name="Antonielli L."/>
            <person name="Sanchez S."/>
            <person name="Marco P."/>
            <person name="Wang X."/>
            <person name="Falini L.B."/>
            <person name="Barry K."/>
            <person name="Haridas S."/>
            <person name="Lipzen A."/>
            <person name="Labutti K."/>
            <person name="Grigoriev I.V."/>
            <person name="Murat C."/>
            <person name="Martin F."/>
            <person name="Albertini E."/>
            <person name="Donnini D."/>
            <person name="Bonito G."/>
        </authorList>
    </citation>
    <scope>NUCLEOTIDE SEQUENCE [LARGE SCALE GENOMIC DNA]</scope>
    <source>
        <strain evidence="2 3">Sb_GMNB300</strain>
    </source>
</reference>
<feature type="compositionally biased region" description="Polar residues" evidence="1">
    <location>
        <begin position="353"/>
        <end position="376"/>
    </location>
</feature>
<feature type="region of interest" description="Disordered" evidence="1">
    <location>
        <begin position="135"/>
        <end position="206"/>
    </location>
</feature>
<name>A0A5J5EXF9_9PEZI</name>
<sequence>MPANGTRQAARRAKRKPAKSSAPPPNPYRISRQECDAWLGILPHENPPSEVFWGTQMPRRQLDKWDEETIRLNGRRMHYARRVDTSVDPEFGDPSDIIPALLREHGDHKDGILDFTGWKLEKDGTVVETVVQTNGAPPQIVIHAPPSPQSPTEPETPTSPQSPTGAETPSSGSSLEVQAPDSPQGTIKIQTPTAGCGGGHPPSAIDELTETYDNEANNTLTSSPDASPEVLNRFSQFSRKLKRSIKSMPARFSKTTSRFADLVARYSRRATGRGNVAPPGSPKRRSPTDPLSAAAISRTSPTTAARRHLLYERRSRSRSRHEAGADSGGDAAQTPRPGRNFFGGRSRLAWFSRSRSNVEASDSPGGNHSPNGAQSPTRPPRYFSRDASRSVRGANGRSPGEASTSNAGPGRNGANEGAATTTPVAGRGSAPATTTRRNN</sequence>
<accession>A0A5J5EXF9</accession>
<feature type="region of interest" description="Disordered" evidence="1">
    <location>
        <begin position="1"/>
        <end position="30"/>
    </location>
</feature>
<dbReference type="AlphaFoldDB" id="A0A5J5EXF9"/>
<gene>
    <name evidence="2" type="ORF">FN846DRAFT_906863</name>
</gene>
<dbReference type="EMBL" id="VXIS01000085">
    <property type="protein sequence ID" value="KAA8906821.1"/>
    <property type="molecule type" value="Genomic_DNA"/>
</dbReference>
<organism evidence="2 3">
    <name type="scientific">Sphaerosporella brunnea</name>
    <dbReference type="NCBI Taxonomy" id="1250544"/>
    <lineage>
        <taxon>Eukaryota</taxon>
        <taxon>Fungi</taxon>
        <taxon>Dikarya</taxon>
        <taxon>Ascomycota</taxon>
        <taxon>Pezizomycotina</taxon>
        <taxon>Pezizomycetes</taxon>
        <taxon>Pezizales</taxon>
        <taxon>Pyronemataceae</taxon>
        <taxon>Sphaerosporella</taxon>
    </lineage>
</organism>
<evidence type="ECO:0000256" key="1">
    <source>
        <dbReference type="SAM" id="MobiDB-lite"/>
    </source>
</evidence>
<dbReference type="InParanoid" id="A0A5J5EXF9"/>
<dbReference type="Proteomes" id="UP000326924">
    <property type="component" value="Unassembled WGS sequence"/>
</dbReference>
<evidence type="ECO:0000313" key="3">
    <source>
        <dbReference type="Proteomes" id="UP000326924"/>
    </source>
</evidence>
<feature type="compositionally biased region" description="Basic and acidic residues" evidence="1">
    <location>
        <begin position="309"/>
        <end position="324"/>
    </location>
</feature>
<protein>
    <submittedName>
        <fullName evidence="2">Uncharacterized protein</fullName>
    </submittedName>
</protein>
<feature type="region of interest" description="Disordered" evidence="1">
    <location>
        <begin position="270"/>
        <end position="439"/>
    </location>
</feature>
<keyword evidence="3" id="KW-1185">Reference proteome</keyword>